<protein>
    <submittedName>
        <fullName evidence="2">Uncharacterized protein</fullName>
    </submittedName>
</protein>
<evidence type="ECO:0000313" key="3">
    <source>
        <dbReference type="Proteomes" id="UP000828390"/>
    </source>
</evidence>
<organism evidence="2 3">
    <name type="scientific">Dreissena polymorpha</name>
    <name type="common">Zebra mussel</name>
    <name type="synonym">Mytilus polymorpha</name>
    <dbReference type="NCBI Taxonomy" id="45954"/>
    <lineage>
        <taxon>Eukaryota</taxon>
        <taxon>Metazoa</taxon>
        <taxon>Spiralia</taxon>
        <taxon>Lophotrochozoa</taxon>
        <taxon>Mollusca</taxon>
        <taxon>Bivalvia</taxon>
        <taxon>Autobranchia</taxon>
        <taxon>Heteroconchia</taxon>
        <taxon>Euheterodonta</taxon>
        <taxon>Imparidentia</taxon>
        <taxon>Neoheterodontei</taxon>
        <taxon>Myida</taxon>
        <taxon>Dreissenoidea</taxon>
        <taxon>Dreissenidae</taxon>
        <taxon>Dreissena</taxon>
    </lineage>
</organism>
<feature type="region of interest" description="Disordered" evidence="1">
    <location>
        <begin position="35"/>
        <end position="57"/>
    </location>
</feature>
<proteinExistence type="predicted"/>
<reference evidence="2" key="2">
    <citation type="submission" date="2020-11" db="EMBL/GenBank/DDBJ databases">
        <authorList>
            <person name="McCartney M.A."/>
            <person name="Auch B."/>
            <person name="Kono T."/>
            <person name="Mallez S."/>
            <person name="Becker A."/>
            <person name="Gohl D.M."/>
            <person name="Silverstein K.A.T."/>
            <person name="Koren S."/>
            <person name="Bechman K.B."/>
            <person name="Herman A."/>
            <person name="Abrahante J.E."/>
            <person name="Garbe J."/>
        </authorList>
    </citation>
    <scope>NUCLEOTIDE SEQUENCE</scope>
    <source>
        <strain evidence="2">Duluth1</strain>
        <tissue evidence="2">Whole animal</tissue>
    </source>
</reference>
<dbReference type="EMBL" id="JAIWYP010000004">
    <property type="protein sequence ID" value="KAH3831845.1"/>
    <property type="molecule type" value="Genomic_DNA"/>
</dbReference>
<gene>
    <name evidence="2" type="ORF">DPMN_105117</name>
</gene>
<sequence length="57" mass="6105">MTLEKNKNRQPVRDICLRITAPQLAPPQPCGLISSQIKRGHSGGRGAIVKGPTGSNR</sequence>
<keyword evidence="3" id="KW-1185">Reference proteome</keyword>
<evidence type="ECO:0000313" key="2">
    <source>
        <dbReference type="EMBL" id="KAH3831845.1"/>
    </source>
</evidence>
<comment type="caution">
    <text evidence="2">The sequence shown here is derived from an EMBL/GenBank/DDBJ whole genome shotgun (WGS) entry which is preliminary data.</text>
</comment>
<reference evidence="2" key="1">
    <citation type="journal article" date="2019" name="bioRxiv">
        <title>The Genome of the Zebra Mussel, Dreissena polymorpha: A Resource for Invasive Species Research.</title>
        <authorList>
            <person name="McCartney M.A."/>
            <person name="Auch B."/>
            <person name="Kono T."/>
            <person name="Mallez S."/>
            <person name="Zhang Y."/>
            <person name="Obille A."/>
            <person name="Becker A."/>
            <person name="Abrahante J.E."/>
            <person name="Garbe J."/>
            <person name="Badalamenti J.P."/>
            <person name="Herman A."/>
            <person name="Mangelson H."/>
            <person name="Liachko I."/>
            <person name="Sullivan S."/>
            <person name="Sone E.D."/>
            <person name="Koren S."/>
            <person name="Silverstein K.A.T."/>
            <person name="Beckman K.B."/>
            <person name="Gohl D.M."/>
        </authorList>
    </citation>
    <scope>NUCLEOTIDE SEQUENCE</scope>
    <source>
        <strain evidence="2">Duluth1</strain>
        <tissue evidence="2">Whole animal</tissue>
    </source>
</reference>
<accession>A0A9D4K0M8</accession>
<name>A0A9D4K0M8_DREPO</name>
<evidence type="ECO:0000256" key="1">
    <source>
        <dbReference type="SAM" id="MobiDB-lite"/>
    </source>
</evidence>
<dbReference type="Proteomes" id="UP000828390">
    <property type="component" value="Unassembled WGS sequence"/>
</dbReference>
<dbReference type="AlphaFoldDB" id="A0A9D4K0M8"/>